<evidence type="ECO:0000259" key="4">
    <source>
        <dbReference type="PROSITE" id="PS51032"/>
    </source>
</evidence>
<dbReference type="Gene3D" id="3.90.75.20">
    <property type="match status" value="1"/>
</dbReference>
<keyword evidence="2" id="KW-0238">DNA-binding</keyword>
<evidence type="ECO:0000256" key="2">
    <source>
        <dbReference type="ARBA" id="ARBA00023125"/>
    </source>
</evidence>
<evidence type="ECO:0000256" key="1">
    <source>
        <dbReference type="ARBA" id="ARBA00023015"/>
    </source>
</evidence>
<proteinExistence type="predicted"/>
<keyword evidence="1" id="KW-0805">Transcription regulation</keyword>
<accession>A0A6J5KU73</accession>
<dbReference type="PROSITE" id="PS51032">
    <property type="entry name" value="AP2_ERF"/>
    <property type="match status" value="1"/>
</dbReference>
<evidence type="ECO:0000313" key="5">
    <source>
        <dbReference type="EMBL" id="CAB4124593.1"/>
    </source>
</evidence>
<name>A0A6J5KU73_9CAUD</name>
<dbReference type="EMBL" id="LR798291">
    <property type="protein sequence ID" value="CAB5220542.1"/>
    <property type="molecule type" value="Genomic_DNA"/>
</dbReference>
<dbReference type="InterPro" id="IPR001471">
    <property type="entry name" value="AP2/ERF_dom"/>
</dbReference>
<dbReference type="SUPFAM" id="SSF54060">
    <property type="entry name" value="His-Me finger endonucleases"/>
    <property type="match status" value="1"/>
</dbReference>
<dbReference type="SUPFAM" id="SSF54171">
    <property type="entry name" value="DNA-binding domain"/>
    <property type="match status" value="1"/>
</dbReference>
<keyword evidence="3" id="KW-0804">Transcription</keyword>
<sequence length="169" mass="19560">MQKSIDDLIRENLRYIPDTGELWWTKQNINNSRILDVPIGRFDNVNYLNLEVTVNGKRKVLKAHRVAWFLYYGVWPEYEVDHINCNGTDNRISNLREATSKDNTKNKRPYKGCLSLYKGVSPSGKKWSARITFGKTIYLGLYETEVEAAIAYNKAALEYFGNFAKINVI</sequence>
<feature type="domain" description="AP2/ERF" evidence="4">
    <location>
        <begin position="109"/>
        <end position="169"/>
    </location>
</feature>
<dbReference type="GO" id="GO:0003677">
    <property type="term" value="F:DNA binding"/>
    <property type="evidence" value="ECO:0007669"/>
    <property type="project" value="UniProtKB-KW"/>
</dbReference>
<gene>
    <name evidence="6" type="ORF">UFOVP246_2</name>
    <name evidence="5" type="ORF">UFOVP59_30</name>
</gene>
<protein>
    <submittedName>
        <fullName evidence="5">HNHc domain containing protein</fullName>
    </submittedName>
</protein>
<dbReference type="InterPro" id="IPR036955">
    <property type="entry name" value="AP2/ERF_dom_sf"/>
</dbReference>
<dbReference type="GO" id="GO:0003700">
    <property type="term" value="F:DNA-binding transcription factor activity"/>
    <property type="evidence" value="ECO:0007669"/>
    <property type="project" value="InterPro"/>
</dbReference>
<dbReference type="Gene3D" id="3.30.730.10">
    <property type="entry name" value="AP2/ERF domain"/>
    <property type="match status" value="1"/>
</dbReference>
<organism evidence="5">
    <name type="scientific">uncultured Caudovirales phage</name>
    <dbReference type="NCBI Taxonomy" id="2100421"/>
    <lineage>
        <taxon>Viruses</taxon>
        <taxon>Duplodnaviria</taxon>
        <taxon>Heunggongvirae</taxon>
        <taxon>Uroviricota</taxon>
        <taxon>Caudoviricetes</taxon>
        <taxon>Peduoviridae</taxon>
        <taxon>Maltschvirus</taxon>
        <taxon>Maltschvirus maltsch</taxon>
    </lineage>
</organism>
<evidence type="ECO:0000313" key="6">
    <source>
        <dbReference type="EMBL" id="CAB5220542.1"/>
    </source>
</evidence>
<dbReference type="Pfam" id="PF13392">
    <property type="entry name" value="HNH_3"/>
    <property type="match status" value="1"/>
</dbReference>
<dbReference type="InterPro" id="IPR003615">
    <property type="entry name" value="HNH_nuc"/>
</dbReference>
<dbReference type="SMART" id="SM00380">
    <property type="entry name" value="AP2"/>
    <property type="match status" value="1"/>
</dbReference>
<evidence type="ECO:0000256" key="3">
    <source>
        <dbReference type="ARBA" id="ARBA00023163"/>
    </source>
</evidence>
<dbReference type="EMBL" id="LR796181">
    <property type="protein sequence ID" value="CAB4124593.1"/>
    <property type="molecule type" value="Genomic_DNA"/>
</dbReference>
<dbReference type="InterPro" id="IPR044925">
    <property type="entry name" value="His-Me_finger_sf"/>
</dbReference>
<reference evidence="5" key="1">
    <citation type="submission" date="2020-04" db="EMBL/GenBank/DDBJ databases">
        <authorList>
            <person name="Chiriac C."/>
            <person name="Salcher M."/>
            <person name="Ghai R."/>
            <person name="Kavagutti S V."/>
        </authorList>
    </citation>
    <scope>NUCLEOTIDE SEQUENCE</scope>
</reference>
<dbReference type="InterPro" id="IPR016177">
    <property type="entry name" value="DNA-bd_dom_sf"/>
</dbReference>